<keyword evidence="1" id="KW-1133">Transmembrane helix</keyword>
<evidence type="ECO:0000313" key="4">
    <source>
        <dbReference type="Proteomes" id="UP001158576"/>
    </source>
</evidence>
<protein>
    <submittedName>
        <fullName evidence="3">Oidioi.mRNA.OKI2018_I69.chr2.g7556.t1.cds</fullName>
    </submittedName>
</protein>
<dbReference type="InterPro" id="IPR029058">
    <property type="entry name" value="AB_hydrolase_fold"/>
</dbReference>
<dbReference type="Proteomes" id="UP001158576">
    <property type="component" value="Chromosome 2"/>
</dbReference>
<dbReference type="InterPro" id="IPR002921">
    <property type="entry name" value="Fungal_lipase-type"/>
</dbReference>
<proteinExistence type="predicted"/>
<dbReference type="PANTHER" id="PTHR45856">
    <property type="entry name" value="ALPHA/BETA-HYDROLASES SUPERFAMILY PROTEIN"/>
    <property type="match status" value="1"/>
</dbReference>
<dbReference type="PANTHER" id="PTHR45856:SF24">
    <property type="entry name" value="FUNGAL LIPASE-LIKE DOMAIN-CONTAINING PROTEIN"/>
    <property type="match status" value="1"/>
</dbReference>
<organism evidence="3 4">
    <name type="scientific">Oikopleura dioica</name>
    <name type="common">Tunicate</name>
    <dbReference type="NCBI Taxonomy" id="34765"/>
    <lineage>
        <taxon>Eukaryota</taxon>
        <taxon>Metazoa</taxon>
        <taxon>Chordata</taxon>
        <taxon>Tunicata</taxon>
        <taxon>Appendicularia</taxon>
        <taxon>Copelata</taxon>
        <taxon>Oikopleuridae</taxon>
        <taxon>Oikopleura</taxon>
    </lineage>
</organism>
<keyword evidence="4" id="KW-1185">Reference proteome</keyword>
<feature type="transmembrane region" description="Helical" evidence="1">
    <location>
        <begin position="318"/>
        <end position="335"/>
    </location>
</feature>
<gene>
    <name evidence="3" type="ORF">OKIOD_LOCUS16321</name>
</gene>
<evidence type="ECO:0000256" key="1">
    <source>
        <dbReference type="SAM" id="Phobius"/>
    </source>
</evidence>
<dbReference type="CDD" id="cd00519">
    <property type="entry name" value="Lipase_3"/>
    <property type="match status" value="1"/>
</dbReference>
<keyword evidence="1" id="KW-0812">Transmembrane</keyword>
<dbReference type="InterPro" id="IPR051218">
    <property type="entry name" value="Sec_MonoDiacylglyc_Lipase"/>
</dbReference>
<reference evidence="3 4" key="1">
    <citation type="submission" date="2021-04" db="EMBL/GenBank/DDBJ databases">
        <authorList>
            <person name="Bliznina A."/>
        </authorList>
    </citation>
    <scope>NUCLEOTIDE SEQUENCE [LARGE SCALE GENOMIC DNA]</scope>
</reference>
<dbReference type="Pfam" id="PF01764">
    <property type="entry name" value="Lipase_3"/>
    <property type="match status" value="1"/>
</dbReference>
<dbReference type="Gene3D" id="3.40.50.1820">
    <property type="entry name" value="alpha/beta hydrolase"/>
    <property type="match status" value="1"/>
</dbReference>
<dbReference type="EMBL" id="OU015567">
    <property type="protein sequence ID" value="CAG5113446.1"/>
    <property type="molecule type" value="Genomic_DNA"/>
</dbReference>
<dbReference type="SUPFAM" id="SSF53474">
    <property type="entry name" value="alpha/beta-Hydrolases"/>
    <property type="match status" value="1"/>
</dbReference>
<evidence type="ECO:0000313" key="3">
    <source>
        <dbReference type="EMBL" id="CAG5113446.1"/>
    </source>
</evidence>
<accession>A0ABN7TA55</accession>
<sequence length="365" mass="42365">MELVQNEFFVEEKFPVKPKRAQIETLTARAAKFSYFSIPELRYLLQTEDFNAEETTVTDEEYCVVQPLLKNISGRISVCYNQELGGFVIIFQVFDELWISFRGTNSRDFADGVKDIQTDLKVSQVQPHFFPKVNVHRGFAESYATLRDYVWYEVENTTKINAESRRMTRIRILGHSLGGALATICAADIRFNAYQKSANHYKPSINGSIIKVSCRTFGSPAVGDAEFANFFNNEVKDSIRYAIKFDPVTLCLSPLKEYSHVAHYLEMGDIIGKHKIEYYVAQLEEWHKTRKVSEISIEEEHLLMADTQHDDNSGPPKIIIAIMIGISLFLWSRVFSRYKRPGFNIYRFIPEKWQYFIPPFFNQEY</sequence>
<feature type="domain" description="Fungal lipase-type" evidence="2">
    <location>
        <begin position="99"/>
        <end position="249"/>
    </location>
</feature>
<keyword evidence="1" id="KW-0472">Membrane</keyword>
<name>A0ABN7TA55_OIKDI</name>
<evidence type="ECO:0000259" key="2">
    <source>
        <dbReference type="Pfam" id="PF01764"/>
    </source>
</evidence>